<name>A0AC35UIS2_9BILA</name>
<reference evidence="2" key="1">
    <citation type="submission" date="2016-11" db="UniProtKB">
        <authorList>
            <consortium name="WormBaseParasite"/>
        </authorList>
    </citation>
    <scope>IDENTIFICATION</scope>
    <source>
        <strain evidence="2">KR3021</strain>
    </source>
</reference>
<dbReference type="Proteomes" id="UP000095286">
    <property type="component" value="Unplaced"/>
</dbReference>
<organism evidence="1 2">
    <name type="scientific">Rhabditophanes sp. KR3021</name>
    <dbReference type="NCBI Taxonomy" id="114890"/>
    <lineage>
        <taxon>Eukaryota</taxon>
        <taxon>Metazoa</taxon>
        <taxon>Ecdysozoa</taxon>
        <taxon>Nematoda</taxon>
        <taxon>Chromadorea</taxon>
        <taxon>Rhabditida</taxon>
        <taxon>Tylenchina</taxon>
        <taxon>Panagrolaimomorpha</taxon>
        <taxon>Strongyloidoidea</taxon>
        <taxon>Alloionematidae</taxon>
        <taxon>Rhabditophanes</taxon>
    </lineage>
</organism>
<evidence type="ECO:0000313" key="1">
    <source>
        <dbReference type="Proteomes" id="UP000095286"/>
    </source>
</evidence>
<protein>
    <submittedName>
        <fullName evidence="2">Uncharacterized protein</fullName>
    </submittedName>
</protein>
<evidence type="ECO:0000313" key="2">
    <source>
        <dbReference type="WBParaSite" id="RSKR_0001183200.1"/>
    </source>
</evidence>
<accession>A0AC35UIS2</accession>
<proteinExistence type="predicted"/>
<sequence length="237" mass="27587">MWYQRFACYILIIFSIQTPVLVHSLKCYSCANDFIVWHWRHFFLKRNYGLSSSDNECLDELYVSDSLVSCSTSCFIFVLNGTDRNTKKTTVLGLGRGCSSQFLSEEQYMSRGLGVYSGKSYIGKHLTQNFDKYDLQENWCFCDSLKCNYQNCFRDYGRHHQAIQNYAPGWGQPPPIDNSFPDFEADNSRRRSPPSPRSSHGSDSDFWNYYATGAGQNLELSFFTLLFIMAWEVIMYW</sequence>
<dbReference type="WBParaSite" id="RSKR_0001183200.1">
    <property type="protein sequence ID" value="RSKR_0001183200.1"/>
    <property type="gene ID" value="RSKR_0001183200"/>
</dbReference>